<gene>
    <name evidence="7" type="ORF">SAMN02745150_01105</name>
</gene>
<evidence type="ECO:0000256" key="5">
    <source>
        <dbReference type="ARBA" id="ARBA00023167"/>
    </source>
</evidence>
<dbReference type="OrthoDB" id="9792278at2"/>
<dbReference type="GO" id="GO:0019509">
    <property type="term" value="P:L-methionine salvage from methylthioadenosine"/>
    <property type="evidence" value="ECO:0007669"/>
    <property type="project" value="UniProtKB-UniPathway"/>
</dbReference>
<dbReference type="InterPro" id="IPR010049">
    <property type="entry name" value="MTA_SAH_Nsdase"/>
</dbReference>
<dbReference type="GO" id="GO:0008782">
    <property type="term" value="F:adenosylhomocysteine nucleosidase activity"/>
    <property type="evidence" value="ECO:0007669"/>
    <property type="project" value="UniProtKB-EC"/>
</dbReference>
<dbReference type="InterPro" id="IPR035994">
    <property type="entry name" value="Nucleoside_phosphorylase_sf"/>
</dbReference>
<dbReference type="InterPro" id="IPR000845">
    <property type="entry name" value="Nucleoside_phosphorylase_d"/>
</dbReference>
<accession>A0A1I1EG48</accession>
<protein>
    <recommendedName>
        <fullName evidence="2">adenosylhomocysteine nucleosidase</fullName>
        <ecNumber evidence="2">3.2.2.9</ecNumber>
    </recommendedName>
</protein>
<dbReference type="GO" id="GO:0008930">
    <property type="term" value="F:methylthioadenosine nucleosidase activity"/>
    <property type="evidence" value="ECO:0007669"/>
    <property type="project" value="InterPro"/>
</dbReference>
<keyword evidence="3" id="KW-0028">Amino-acid biosynthesis</keyword>
<dbReference type="RefSeq" id="WP_092319455.1">
    <property type="nucleotide sequence ID" value="NZ_FOKY01000012.1"/>
</dbReference>
<evidence type="ECO:0000256" key="2">
    <source>
        <dbReference type="ARBA" id="ARBA00011974"/>
    </source>
</evidence>
<keyword evidence="8" id="KW-1185">Reference proteome</keyword>
<dbReference type="Gene3D" id="3.40.50.1580">
    <property type="entry name" value="Nucleoside phosphorylase domain"/>
    <property type="match status" value="1"/>
</dbReference>
<evidence type="ECO:0000256" key="1">
    <source>
        <dbReference type="ARBA" id="ARBA00004945"/>
    </source>
</evidence>
<evidence type="ECO:0000259" key="6">
    <source>
        <dbReference type="Pfam" id="PF01048"/>
    </source>
</evidence>
<dbReference type="NCBIfam" id="TIGR01704">
    <property type="entry name" value="MTA_SAH-Nsdase"/>
    <property type="match status" value="1"/>
</dbReference>
<dbReference type="GO" id="GO:0009164">
    <property type="term" value="P:nucleoside catabolic process"/>
    <property type="evidence" value="ECO:0007669"/>
    <property type="project" value="InterPro"/>
</dbReference>
<dbReference type="GO" id="GO:0019284">
    <property type="term" value="P:L-methionine salvage from S-adenosylmethionine"/>
    <property type="evidence" value="ECO:0007669"/>
    <property type="project" value="TreeGrafter"/>
</dbReference>
<dbReference type="CDD" id="cd09008">
    <property type="entry name" value="MTAN"/>
    <property type="match status" value="1"/>
</dbReference>
<dbReference type="EMBL" id="FOKY01000012">
    <property type="protein sequence ID" value="SFB86139.1"/>
    <property type="molecule type" value="Genomic_DNA"/>
</dbReference>
<dbReference type="STRING" id="34097.SAMN02745150_01105"/>
<evidence type="ECO:0000256" key="3">
    <source>
        <dbReference type="ARBA" id="ARBA00022605"/>
    </source>
</evidence>
<keyword evidence="4" id="KW-0378">Hydrolase</keyword>
<organism evidence="7 8">
    <name type="scientific">Brevinema andersonii</name>
    <dbReference type="NCBI Taxonomy" id="34097"/>
    <lineage>
        <taxon>Bacteria</taxon>
        <taxon>Pseudomonadati</taxon>
        <taxon>Spirochaetota</taxon>
        <taxon>Spirochaetia</taxon>
        <taxon>Brevinematales</taxon>
        <taxon>Brevinemataceae</taxon>
        <taxon>Brevinema</taxon>
    </lineage>
</organism>
<feature type="domain" description="Nucleoside phosphorylase" evidence="6">
    <location>
        <begin position="2"/>
        <end position="227"/>
    </location>
</feature>
<proteinExistence type="predicted"/>
<keyword evidence="5" id="KW-0486">Methionine biosynthesis</keyword>
<dbReference type="Pfam" id="PF01048">
    <property type="entry name" value="PNP_UDP_1"/>
    <property type="match status" value="1"/>
</dbReference>
<dbReference type="NCBIfam" id="NF004079">
    <property type="entry name" value="PRK05584.1"/>
    <property type="match status" value="1"/>
</dbReference>
<evidence type="ECO:0000313" key="7">
    <source>
        <dbReference type="EMBL" id="SFB86139.1"/>
    </source>
</evidence>
<dbReference type="GO" id="GO:0005829">
    <property type="term" value="C:cytosol"/>
    <property type="evidence" value="ECO:0007669"/>
    <property type="project" value="TreeGrafter"/>
</dbReference>
<reference evidence="8" key="1">
    <citation type="submission" date="2016-10" db="EMBL/GenBank/DDBJ databases">
        <authorList>
            <person name="Varghese N."/>
            <person name="Submissions S."/>
        </authorList>
    </citation>
    <scope>NUCLEOTIDE SEQUENCE [LARGE SCALE GENOMIC DNA]</scope>
    <source>
        <strain evidence="8">ATCC 43811</strain>
    </source>
</reference>
<dbReference type="AlphaFoldDB" id="A0A1I1EG48"/>
<dbReference type="SUPFAM" id="SSF53167">
    <property type="entry name" value="Purine and uridine phosphorylases"/>
    <property type="match status" value="1"/>
</dbReference>
<evidence type="ECO:0000256" key="4">
    <source>
        <dbReference type="ARBA" id="ARBA00022801"/>
    </source>
</evidence>
<name>A0A1I1EG48_BREAD</name>
<dbReference type="EC" id="3.2.2.9" evidence="2"/>
<dbReference type="UniPathway" id="UPA00904">
    <property type="reaction ID" value="UER00871"/>
</dbReference>
<evidence type="ECO:0000313" key="8">
    <source>
        <dbReference type="Proteomes" id="UP000240042"/>
    </source>
</evidence>
<comment type="pathway">
    <text evidence="1">Amino-acid biosynthesis; L-methionine biosynthesis via salvage pathway; S-methyl-5-thio-alpha-D-ribose 1-phosphate from S-methyl-5'-thioadenosine (hydrolase route): step 1/2.</text>
</comment>
<dbReference type="Proteomes" id="UP000240042">
    <property type="component" value="Unassembled WGS sequence"/>
</dbReference>
<sequence length="239" mass="26178">MIGVIGAMPEEIELIKKNMSEINTQTIGSMQYHIGKIYDEPVVLCLSGIGKANAAAAATILIHVFKAQALIFTGVAGGVQPHLNIGDIVIGTDFLYHDFDAQALGYTISEIPDEKISLFPANTFISEIVLEIARKAFGSHCIHYGRIISGDQFVADNEKIIFFREQFNAFAVDMESAAVAHIAYKNNIPCCIIRSVSDKADSNASTTYDNFFVGAAQKSSYIVMQIIKQGDFRVLFNEL</sequence>
<dbReference type="PANTHER" id="PTHR46832">
    <property type="entry name" value="5'-METHYLTHIOADENOSINE/S-ADENOSYLHOMOCYSTEINE NUCLEOSIDASE"/>
    <property type="match status" value="1"/>
</dbReference>
<dbReference type="PANTHER" id="PTHR46832:SF1">
    <property type="entry name" value="5'-METHYLTHIOADENOSINE_S-ADENOSYLHOMOCYSTEINE NUCLEOSIDASE"/>
    <property type="match status" value="1"/>
</dbReference>